<evidence type="ECO:0000256" key="1">
    <source>
        <dbReference type="SAM" id="MobiDB-lite"/>
    </source>
</evidence>
<organism evidence="2 3">
    <name type="scientific">Penicillium frequentans</name>
    <dbReference type="NCBI Taxonomy" id="3151616"/>
    <lineage>
        <taxon>Eukaryota</taxon>
        <taxon>Fungi</taxon>
        <taxon>Dikarya</taxon>
        <taxon>Ascomycota</taxon>
        <taxon>Pezizomycotina</taxon>
        <taxon>Eurotiomycetes</taxon>
        <taxon>Eurotiomycetidae</taxon>
        <taxon>Eurotiales</taxon>
        <taxon>Aspergillaceae</taxon>
        <taxon>Penicillium</taxon>
    </lineage>
</organism>
<feature type="compositionally biased region" description="Acidic residues" evidence="1">
    <location>
        <begin position="75"/>
        <end position="92"/>
    </location>
</feature>
<reference evidence="2 3" key="1">
    <citation type="journal article" date="2023" name="IMA Fungus">
        <title>Comparative genomic study of the Penicillium genus elucidates a diverse pangenome and 15 lateral gene transfer events.</title>
        <authorList>
            <person name="Petersen C."/>
            <person name="Sorensen T."/>
            <person name="Nielsen M.R."/>
            <person name="Sondergaard T.E."/>
            <person name="Sorensen J.L."/>
            <person name="Fitzpatrick D.A."/>
            <person name="Frisvad J.C."/>
            <person name="Nielsen K.L."/>
        </authorList>
    </citation>
    <scope>NUCLEOTIDE SEQUENCE [LARGE SCALE GENOMIC DNA]</scope>
    <source>
        <strain evidence="2 3">IBT 35679</strain>
    </source>
</reference>
<name>A0AAD6GLQ4_9EURO</name>
<feature type="region of interest" description="Disordered" evidence="1">
    <location>
        <begin position="30"/>
        <end position="92"/>
    </location>
</feature>
<dbReference type="AlphaFoldDB" id="A0AAD6GLQ4"/>
<proteinExistence type="predicted"/>
<feature type="compositionally biased region" description="Polar residues" evidence="1">
    <location>
        <begin position="58"/>
        <end position="67"/>
    </location>
</feature>
<gene>
    <name evidence="2" type="ORF">N7494_000552</name>
</gene>
<dbReference type="EMBL" id="JAQIZZ010000001">
    <property type="protein sequence ID" value="KAJ5556637.1"/>
    <property type="molecule type" value="Genomic_DNA"/>
</dbReference>
<accession>A0AAD6GLQ4</accession>
<evidence type="ECO:0000313" key="2">
    <source>
        <dbReference type="EMBL" id="KAJ5556637.1"/>
    </source>
</evidence>
<evidence type="ECO:0000313" key="3">
    <source>
        <dbReference type="Proteomes" id="UP001220324"/>
    </source>
</evidence>
<comment type="caution">
    <text evidence="2">The sequence shown here is derived from an EMBL/GenBank/DDBJ whole genome shotgun (WGS) entry which is preliminary data.</text>
</comment>
<feature type="compositionally biased region" description="Basic and acidic residues" evidence="1">
    <location>
        <begin position="30"/>
        <end position="57"/>
    </location>
</feature>
<protein>
    <submittedName>
        <fullName evidence="2">Uncharacterized protein</fullName>
    </submittedName>
</protein>
<dbReference type="Proteomes" id="UP001220324">
    <property type="component" value="Unassembled WGS sequence"/>
</dbReference>
<sequence>MTNNVHQQEKELHGLLSQLARFFKRYEDQRYEDQRIEDQRIEDQRIEDQNHPSDHRCNSPNQTAQDTSHWKTPESDAEITSDSSDSGEDDIDDEDALLRDTNFSRCSMKPPSSVNDVLSQCIKSPHHFFTAVTQVSVPSKGGFPDAFCRVYKSQQRDDILRIHRRFDLHNLYALAVKLGYHTGKKWKWGALKKVPGDILSNHPSLGLQESKIKEHLMHYVRIGRGYGKWVEYFGDPGYLIALPLGVTETE</sequence>
<keyword evidence="3" id="KW-1185">Reference proteome</keyword>